<proteinExistence type="predicted"/>
<dbReference type="EMBL" id="JBHSMX010000024">
    <property type="protein sequence ID" value="MFC5522391.1"/>
    <property type="molecule type" value="Genomic_DNA"/>
</dbReference>
<comment type="caution">
    <text evidence="2">The sequence shown here is derived from an EMBL/GenBank/DDBJ whole genome shotgun (WGS) entry which is preliminary data.</text>
</comment>
<dbReference type="NCBIfam" id="TIGR00787">
    <property type="entry name" value="dctP"/>
    <property type="match status" value="1"/>
</dbReference>
<dbReference type="NCBIfam" id="NF037995">
    <property type="entry name" value="TRAP_S1"/>
    <property type="match status" value="1"/>
</dbReference>
<dbReference type="InterPro" id="IPR018389">
    <property type="entry name" value="DctP_fam"/>
</dbReference>
<dbReference type="Pfam" id="PF03480">
    <property type="entry name" value="DctP"/>
    <property type="match status" value="1"/>
</dbReference>
<reference evidence="3" key="1">
    <citation type="journal article" date="2019" name="Int. J. Syst. Evol. Microbiol.">
        <title>The Global Catalogue of Microorganisms (GCM) 10K type strain sequencing project: providing services to taxonomists for standard genome sequencing and annotation.</title>
        <authorList>
            <consortium name="The Broad Institute Genomics Platform"/>
            <consortium name="The Broad Institute Genome Sequencing Center for Infectious Disease"/>
            <person name="Wu L."/>
            <person name="Ma J."/>
        </authorList>
    </citation>
    <scope>NUCLEOTIDE SEQUENCE [LARGE SCALE GENOMIC DNA]</scope>
    <source>
        <strain evidence="3">CGMCC 4.7277</strain>
    </source>
</reference>
<name>A0ABW0QC14_9BURK</name>
<dbReference type="PIRSF" id="PIRSF006470">
    <property type="entry name" value="DctB"/>
    <property type="match status" value="1"/>
</dbReference>
<dbReference type="PANTHER" id="PTHR33376">
    <property type="match status" value="1"/>
</dbReference>
<evidence type="ECO:0000256" key="1">
    <source>
        <dbReference type="ARBA" id="ARBA00022729"/>
    </source>
</evidence>
<accession>A0ABW0QC14</accession>
<keyword evidence="1" id="KW-0732">Signal</keyword>
<dbReference type="Gene3D" id="3.40.190.170">
    <property type="entry name" value="Bacterial extracellular solute-binding protein, family 7"/>
    <property type="match status" value="1"/>
</dbReference>
<dbReference type="Proteomes" id="UP001596084">
    <property type="component" value="Unassembled WGS sequence"/>
</dbReference>
<gene>
    <name evidence="2" type="ORF">ACFPP7_15940</name>
</gene>
<keyword evidence="3" id="KW-1185">Reference proteome</keyword>
<protein>
    <submittedName>
        <fullName evidence="2">DctP family TRAP transporter solute-binding subunit</fullName>
    </submittedName>
</protein>
<evidence type="ECO:0000313" key="2">
    <source>
        <dbReference type="EMBL" id="MFC5522391.1"/>
    </source>
</evidence>
<dbReference type="InterPro" id="IPR038404">
    <property type="entry name" value="TRAP_DctP_sf"/>
</dbReference>
<dbReference type="PANTHER" id="PTHR33376:SF18">
    <property type="entry name" value="2,3-DIKETO-L-GULONATE-BINDING PERIPLASMIC PROTEIN YIAO"/>
    <property type="match status" value="1"/>
</dbReference>
<evidence type="ECO:0000313" key="3">
    <source>
        <dbReference type="Proteomes" id="UP001596084"/>
    </source>
</evidence>
<sequence>MRESASSLLPQKFTRATKTNKACNMKTVSKFVLTLTLVISGATSHAQTAAGAAQTFLRLSHVGSTTSSQHLAALKMASSVSELTKGSLRIDVYPNGELGNDAKSIADVKSGTLDMTMAGSGNFVSLAPRLVEIDQPYSFQTPQDVWKELDSPYFGKALLNETMASGIKGLSFWEVGFRIITSNKGFVKTPADFKDLRLRVGNSTQEAYFKELGAVTTSMPLGELYDAIKAGKLDAQDHPLPITYSAKLYEVQKYVTMTRHAYTALMVAINLKRFESLSPAHQKALLDAAVIGRDFQRALNSKNEAAMIADLRSKGIEVLEKVESRPFRMLAIKQSAVHFSNRLSATAKPSQPATK</sequence>
<dbReference type="InterPro" id="IPR004682">
    <property type="entry name" value="TRAP_DctP"/>
</dbReference>
<organism evidence="2 3">
    <name type="scientific">Polaromonas jejuensis</name>
    <dbReference type="NCBI Taxonomy" id="457502"/>
    <lineage>
        <taxon>Bacteria</taxon>
        <taxon>Pseudomonadati</taxon>
        <taxon>Pseudomonadota</taxon>
        <taxon>Betaproteobacteria</taxon>
        <taxon>Burkholderiales</taxon>
        <taxon>Comamonadaceae</taxon>
        <taxon>Polaromonas</taxon>
    </lineage>
</organism>